<name>A0ABQ2YQW3_9NEIS</name>
<evidence type="ECO:0000313" key="1">
    <source>
        <dbReference type="EMBL" id="GGX92359.1"/>
    </source>
</evidence>
<dbReference type="Proteomes" id="UP000600877">
    <property type="component" value="Unassembled WGS sequence"/>
</dbReference>
<sequence>MSTAPWRQRWQQWQSLRPKLHRDGASLPAALLLSSLQRQLDGPQLRVVALQLQPEESVLELDIQQPLRARLQLFFHFGELDWPKRTLLIHYRLQGTPHDSGLIRRALGTLLLTALDAGLGSPLLQRLAAELAFLDIQPQHIVVHLDQLPPFARWQEQSFPGKSLARHLQLKSITTPPGHLRLTLGWHKQG</sequence>
<evidence type="ECO:0000313" key="2">
    <source>
        <dbReference type="Proteomes" id="UP000600877"/>
    </source>
</evidence>
<keyword evidence="2" id="KW-1185">Reference proteome</keyword>
<comment type="caution">
    <text evidence="1">The sequence shown here is derived from an EMBL/GenBank/DDBJ whole genome shotgun (WGS) entry which is preliminary data.</text>
</comment>
<gene>
    <name evidence="1" type="ORF">GCM10011290_20140</name>
</gene>
<protein>
    <submittedName>
        <fullName evidence="1">Uncharacterized protein</fullName>
    </submittedName>
</protein>
<reference evidence="2" key="1">
    <citation type="journal article" date="2019" name="Int. J. Syst. Evol. Microbiol.">
        <title>The Global Catalogue of Microorganisms (GCM) 10K type strain sequencing project: providing services to taxonomists for standard genome sequencing and annotation.</title>
        <authorList>
            <consortium name="The Broad Institute Genomics Platform"/>
            <consortium name="The Broad Institute Genome Sequencing Center for Infectious Disease"/>
            <person name="Wu L."/>
            <person name="Ma J."/>
        </authorList>
    </citation>
    <scope>NUCLEOTIDE SEQUENCE [LARGE SCALE GENOMIC DNA]</scope>
    <source>
        <strain evidence="2">KCTC 32041</strain>
    </source>
</reference>
<accession>A0ABQ2YQW3</accession>
<dbReference type="RefSeq" id="WP_189374008.1">
    <property type="nucleotide sequence ID" value="NZ_BMYW01000006.1"/>
</dbReference>
<proteinExistence type="predicted"/>
<organism evidence="1 2">
    <name type="scientific">Vogesella alkaliphila</name>
    <dbReference type="NCBI Taxonomy" id="1193621"/>
    <lineage>
        <taxon>Bacteria</taxon>
        <taxon>Pseudomonadati</taxon>
        <taxon>Pseudomonadota</taxon>
        <taxon>Betaproteobacteria</taxon>
        <taxon>Neisseriales</taxon>
        <taxon>Chromobacteriaceae</taxon>
        <taxon>Vogesella</taxon>
    </lineage>
</organism>
<dbReference type="EMBL" id="BMYW01000006">
    <property type="protein sequence ID" value="GGX92359.1"/>
    <property type="molecule type" value="Genomic_DNA"/>
</dbReference>